<evidence type="ECO:0000313" key="18">
    <source>
        <dbReference type="EMBL" id="QPT40903.1"/>
    </source>
</evidence>
<gene>
    <name evidence="19" type="primary">fcuA</name>
    <name evidence="18" type="ORF">I6G29_04920</name>
    <name evidence="19" type="ORF">NCTC11997_01036</name>
</gene>
<organism evidence="19 20">
    <name type="scientific">Oligella ureolytica</name>
    <dbReference type="NCBI Taxonomy" id="90244"/>
    <lineage>
        <taxon>Bacteria</taxon>
        <taxon>Pseudomonadati</taxon>
        <taxon>Pseudomonadota</taxon>
        <taxon>Betaproteobacteria</taxon>
        <taxon>Burkholderiales</taxon>
        <taxon>Alcaligenaceae</taxon>
        <taxon>Oligella</taxon>
    </lineage>
</organism>
<evidence type="ECO:0000256" key="15">
    <source>
        <dbReference type="RuleBase" id="RU003357"/>
    </source>
</evidence>
<reference evidence="18 21" key="2">
    <citation type="submission" date="2020-12" db="EMBL/GenBank/DDBJ databases">
        <title>FDA dAtabase for Regulatory Grade micrObial Sequences (FDA-ARGOS): Supporting development and validation of Infectious Disease Dx tests.</title>
        <authorList>
            <person name="Sproer C."/>
            <person name="Gronow S."/>
            <person name="Severitt S."/>
            <person name="Schroder I."/>
            <person name="Tallon L."/>
            <person name="Sadzewicz L."/>
            <person name="Zhao X."/>
            <person name="Boylan J."/>
            <person name="Ott S."/>
            <person name="Bowen H."/>
            <person name="Vavikolanu K."/>
            <person name="Mehta A."/>
            <person name="Aluvathingal J."/>
            <person name="Nadendla S."/>
            <person name="Lowell S."/>
            <person name="Myers T."/>
            <person name="Yan Y."/>
            <person name="Sichtig H."/>
        </authorList>
    </citation>
    <scope>NUCLEOTIDE SEQUENCE [LARGE SCALE GENOMIC DNA]</scope>
    <source>
        <strain evidence="18 21">FDAARGOS_872</strain>
    </source>
</reference>
<keyword evidence="5" id="KW-0410">Iron transport</keyword>
<reference evidence="19 20" key="1">
    <citation type="submission" date="2018-06" db="EMBL/GenBank/DDBJ databases">
        <authorList>
            <consortium name="Pathogen Informatics"/>
            <person name="Doyle S."/>
        </authorList>
    </citation>
    <scope>NUCLEOTIDE SEQUENCE [LARGE SCALE GENOMIC DNA]</scope>
    <source>
        <strain evidence="19 20">NCTC11997</strain>
    </source>
</reference>
<dbReference type="InterPro" id="IPR036942">
    <property type="entry name" value="Beta-barrel_TonB_sf"/>
</dbReference>
<dbReference type="InterPro" id="IPR037066">
    <property type="entry name" value="Plug_dom_sf"/>
</dbReference>
<evidence type="ECO:0000256" key="1">
    <source>
        <dbReference type="ARBA" id="ARBA00004571"/>
    </source>
</evidence>
<evidence type="ECO:0000256" key="2">
    <source>
        <dbReference type="ARBA" id="ARBA00009810"/>
    </source>
</evidence>
<keyword evidence="3 14" id="KW-0813">Transport</keyword>
<feature type="domain" description="TonB-dependent receptor plug" evidence="17">
    <location>
        <begin position="104"/>
        <end position="193"/>
    </location>
</feature>
<dbReference type="RefSeq" id="WP_018575226.1">
    <property type="nucleotide sequence ID" value="NZ_CP065725.1"/>
</dbReference>
<dbReference type="InterPro" id="IPR039426">
    <property type="entry name" value="TonB-dep_rcpt-like"/>
</dbReference>
<evidence type="ECO:0000256" key="4">
    <source>
        <dbReference type="ARBA" id="ARBA00022452"/>
    </source>
</evidence>
<name>A0A378XF27_9BURK</name>
<evidence type="ECO:0000256" key="7">
    <source>
        <dbReference type="ARBA" id="ARBA00022729"/>
    </source>
</evidence>
<dbReference type="InterPro" id="IPR000531">
    <property type="entry name" value="Beta-barrel_TonB"/>
</dbReference>
<keyword evidence="12 19" id="KW-0675">Receptor</keyword>
<keyword evidence="9" id="KW-0406">Ion transport</keyword>
<evidence type="ECO:0000256" key="14">
    <source>
        <dbReference type="PROSITE-ProRule" id="PRU01360"/>
    </source>
</evidence>
<dbReference type="PANTHER" id="PTHR32552:SF89">
    <property type="entry name" value="CATECHOLATE SIDEROPHORE RECEPTOR FIU"/>
    <property type="match status" value="1"/>
</dbReference>
<keyword evidence="13 14" id="KW-0998">Cell outer membrane</keyword>
<dbReference type="Pfam" id="PF07715">
    <property type="entry name" value="Plug"/>
    <property type="match status" value="1"/>
</dbReference>
<comment type="similarity">
    <text evidence="2 14 15">Belongs to the TonB-dependent receptor family.</text>
</comment>
<dbReference type="Proteomes" id="UP000254603">
    <property type="component" value="Unassembled WGS sequence"/>
</dbReference>
<dbReference type="CDD" id="cd01347">
    <property type="entry name" value="ligand_gated_channel"/>
    <property type="match status" value="1"/>
</dbReference>
<dbReference type="EMBL" id="UGSB01000001">
    <property type="protein sequence ID" value="SUA53110.1"/>
    <property type="molecule type" value="Genomic_DNA"/>
</dbReference>
<evidence type="ECO:0000256" key="3">
    <source>
        <dbReference type="ARBA" id="ARBA00022448"/>
    </source>
</evidence>
<keyword evidence="11 14" id="KW-0472">Membrane</keyword>
<evidence type="ECO:0000256" key="12">
    <source>
        <dbReference type="ARBA" id="ARBA00023170"/>
    </source>
</evidence>
<dbReference type="GO" id="GO:0009279">
    <property type="term" value="C:cell outer membrane"/>
    <property type="evidence" value="ECO:0007669"/>
    <property type="project" value="UniProtKB-SubCell"/>
</dbReference>
<accession>A0A378XF27</accession>
<dbReference type="InterPro" id="IPR012910">
    <property type="entry name" value="Plug_dom"/>
</dbReference>
<evidence type="ECO:0000256" key="10">
    <source>
        <dbReference type="ARBA" id="ARBA00023077"/>
    </source>
</evidence>
<evidence type="ECO:0000259" key="17">
    <source>
        <dbReference type="Pfam" id="PF07715"/>
    </source>
</evidence>
<dbReference type="Proteomes" id="UP000594903">
    <property type="component" value="Chromosome"/>
</dbReference>
<dbReference type="EMBL" id="CP065725">
    <property type="protein sequence ID" value="QPT40903.1"/>
    <property type="molecule type" value="Genomic_DNA"/>
</dbReference>
<evidence type="ECO:0000256" key="5">
    <source>
        <dbReference type="ARBA" id="ARBA00022496"/>
    </source>
</evidence>
<keyword evidence="21" id="KW-1185">Reference proteome</keyword>
<evidence type="ECO:0000313" key="20">
    <source>
        <dbReference type="Proteomes" id="UP000254603"/>
    </source>
</evidence>
<comment type="subcellular location">
    <subcellularLocation>
        <location evidence="1 14">Cell outer membrane</location>
        <topology evidence="1 14">Multi-pass membrane protein</topology>
    </subcellularLocation>
</comment>
<keyword evidence="10 15" id="KW-0798">TonB box</keyword>
<evidence type="ECO:0000313" key="19">
    <source>
        <dbReference type="EMBL" id="SUA53110.1"/>
    </source>
</evidence>
<dbReference type="STRING" id="1122619.GCA_000373745_02043"/>
<proteinExistence type="inferred from homology"/>
<evidence type="ECO:0000256" key="8">
    <source>
        <dbReference type="ARBA" id="ARBA00023004"/>
    </source>
</evidence>
<dbReference type="Gene3D" id="2.40.170.20">
    <property type="entry name" value="TonB-dependent receptor, beta-barrel domain"/>
    <property type="match status" value="1"/>
</dbReference>
<protein>
    <submittedName>
        <fullName evidence="19">Ferrichrome receptor FcuA</fullName>
    </submittedName>
    <submittedName>
        <fullName evidence="18">TonB-dependent receptor</fullName>
    </submittedName>
</protein>
<sequence>MSFQEVRGSELGFVVKPLSRAVYSGFWLMSLGLVSVALCNQPALAQEESTAAVNEPVALPALSLQVDAARGLSMPRTPAALEQSYSATAGGAGAFKPNTTGSQATLRDLIGHQPGVTLLDFFGGNDHPVISIRGSGIQSQPMSRGINLLVDGLPLNDADGSFHMGMLEPRNSSMIGVRRGANAINPSSQTLGGEMDFLSHTGATETGALSLQYGSDSTTAARFAIGRAFDTWDFHVAAGDQRTDGFRDHSRQRRQSFRANLGVYGSGWENRTWLSYTHQNFEIPGPLSRDAALGDDTYKGTTNNLPIRPLQTDPQRRTEGWRLANMTTLYSGAWTHSIGAYLQRTDDRFMTPAQVWEMDLNTLGLQYMADAQFERFSFGGGLSYSYSSGDFDVYGNPNQPMMPVQQMHHQEYGVKADNLVAQIRGAWELVPDWTLSGQLRFVHTGRDLHGRRSGLNGLQSLADSWSWLSPKVALSWEPNDTTLLFANVSTSREAPTLRNMVQFAGPVGAPVLGPNGRPMFRRGLTYVRELEPQRNLSYEIGGRGLFNQQYGWDFTLYHADIEKELISYSPDGSNTFVYNYEGDTRHRGVELGLTAKWDVGANGNLAARLAYTYNDFTFRDGMYAGNDIGGLPRQYLSLNLDYRYRDFTFGVNSRGAIGSSYADHANTQKMSGYFILGAHLSYDVDKDSNVYIQVDNITDKRYISWTTTPAQGTEYQDMYFPGNGRTITAGVNFRF</sequence>
<dbReference type="Pfam" id="PF00593">
    <property type="entry name" value="TonB_dep_Rec_b-barrel"/>
    <property type="match status" value="1"/>
</dbReference>
<dbReference type="AlphaFoldDB" id="A0A378XF27"/>
<keyword evidence="8" id="KW-0408">Iron</keyword>
<keyword evidence="6 14" id="KW-0812">Transmembrane</keyword>
<evidence type="ECO:0000256" key="6">
    <source>
        <dbReference type="ARBA" id="ARBA00022692"/>
    </source>
</evidence>
<keyword evidence="7" id="KW-0732">Signal</keyword>
<dbReference type="OrthoDB" id="7176844at2"/>
<dbReference type="GO" id="GO:0015344">
    <property type="term" value="F:siderophore uptake transmembrane transporter activity"/>
    <property type="evidence" value="ECO:0007669"/>
    <property type="project" value="TreeGrafter"/>
</dbReference>
<evidence type="ECO:0000313" key="21">
    <source>
        <dbReference type="Proteomes" id="UP000594903"/>
    </source>
</evidence>
<dbReference type="PANTHER" id="PTHR32552">
    <property type="entry name" value="FERRICHROME IRON RECEPTOR-RELATED"/>
    <property type="match status" value="1"/>
</dbReference>
<dbReference type="PROSITE" id="PS52016">
    <property type="entry name" value="TONB_DEPENDENT_REC_3"/>
    <property type="match status" value="1"/>
</dbReference>
<dbReference type="Gene3D" id="2.170.130.10">
    <property type="entry name" value="TonB-dependent receptor, plug domain"/>
    <property type="match status" value="1"/>
</dbReference>
<feature type="domain" description="TonB-dependent receptor-like beta-barrel" evidence="16">
    <location>
        <begin position="245"/>
        <end position="697"/>
    </location>
</feature>
<keyword evidence="4 14" id="KW-1134">Transmembrane beta strand</keyword>
<dbReference type="SUPFAM" id="SSF56935">
    <property type="entry name" value="Porins"/>
    <property type="match status" value="1"/>
</dbReference>
<evidence type="ECO:0000256" key="9">
    <source>
        <dbReference type="ARBA" id="ARBA00023065"/>
    </source>
</evidence>
<evidence type="ECO:0000256" key="11">
    <source>
        <dbReference type="ARBA" id="ARBA00023136"/>
    </source>
</evidence>
<evidence type="ECO:0000259" key="16">
    <source>
        <dbReference type="Pfam" id="PF00593"/>
    </source>
</evidence>
<evidence type="ECO:0000256" key="13">
    <source>
        <dbReference type="ARBA" id="ARBA00023237"/>
    </source>
</evidence>